<dbReference type="GO" id="GO:0055085">
    <property type="term" value="P:transmembrane transport"/>
    <property type="evidence" value="ECO:0007669"/>
    <property type="project" value="InterPro"/>
</dbReference>
<dbReference type="Proteomes" id="UP000544134">
    <property type="component" value="Unassembled WGS sequence"/>
</dbReference>
<feature type="domain" description="ABC transmembrane type-1" evidence="8">
    <location>
        <begin position="86"/>
        <end position="270"/>
    </location>
</feature>
<dbReference type="EMBL" id="JABBGJ010000027">
    <property type="protein sequence ID" value="NMM01081.1"/>
    <property type="molecule type" value="Genomic_DNA"/>
</dbReference>
<keyword evidence="5 7" id="KW-1133">Transmembrane helix</keyword>
<keyword evidence="2 7" id="KW-0813">Transport</keyword>
<feature type="transmembrane region" description="Helical" evidence="7">
    <location>
        <begin position="129"/>
        <end position="150"/>
    </location>
</feature>
<comment type="similarity">
    <text evidence="7">Belongs to the binding-protein-dependent transport system permease family.</text>
</comment>
<dbReference type="PANTHER" id="PTHR30151">
    <property type="entry name" value="ALKANE SULFONATE ABC TRANSPORTER-RELATED, MEMBRANE SUBUNIT"/>
    <property type="match status" value="1"/>
</dbReference>
<keyword evidence="3" id="KW-1003">Cell membrane</keyword>
<dbReference type="CDD" id="cd06261">
    <property type="entry name" value="TM_PBP2"/>
    <property type="match status" value="1"/>
</dbReference>
<dbReference type="Gene3D" id="1.10.3720.10">
    <property type="entry name" value="MetI-like"/>
    <property type="match status" value="1"/>
</dbReference>
<evidence type="ECO:0000256" key="1">
    <source>
        <dbReference type="ARBA" id="ARBA00004651"/>
    </source>
</evidence>
<feature type="transmembrane region" description="Helical" evidence="7">
    <location>
        <begin position="156"/>
        <end position="175"/>
    </location>
</feature>
<evidence type="ECO:0000313" key="10">
    <source>
        <dbReference type="Proteomes" id="UP000544134"/>
    </source>
</evidence>
<dbReference type="SUPFAM" id="SSF161098">
    <property type="entry name" value="MetI-like"/>
    <property type="match status" value="1"/>
</dbReference>
<keyword evidence="6 7" id="KW-0472">Membrane</keyword>
<comment type="subcellular location">
    <subcellularLocation>
        <location evidence="1 7">Cell membrane</location>
        <topology evidence="1 7">Multi-pass membrane protein</topology>
    </subcellularLocation>
</comment>
<dbReference type="RefSeq" id="WP_169487935.1">
    <property type="nucleotide sequence ID" value="NZ_JABBGJ010000027.1"/>
</dbReference>
<feature type="transmembrane region" description="Helical" evidence="7">
    <location>
        <begin position="221"/>
        <end position="242"/>
    </location>
</feature>
<evidence type="ECO:0000256" key="5">
    <source>
        <dbReference type="ARBA" id="ARBA00022989"/>
    </source>
</evidence>
<dbReference type="InterPro" id="IPR035906">
    <property type="entry name" value="MetI-like_sf"/>
</dbReference>
<feature type="transmembrane region" description="Helical" evidence="7">
    <location>
        <begin position="36"/>
        <end position="55"/>
    </location>
</feature>
<organism evidence="9 10">
    <name type="scientific">Paraburkholderia polaris</name>
    <dbReference type="NCBI Taxonomy" id="2728848"/>
    <lineage>
        <taxon>Bacteria</taxon>
        <taxon>Pseudomonadati</taxon>
        <taxon>Pseudomonadota</taxon>
        <taxon>Betaproteobacteria</taxon>
        <taxon>Burkholderiales</taxon>
        <taxon>Burkholderiaceae</taxon>
        <taxon>Paraburkholderia</taxon>
    </lineage>
</organism>
<dbReference type="PROSITE" id="PS50928">
    <property type="entry name" value="ABC_TM1"/>
    <property type="match status" value="1"/>
</dbReference>
<evidence type="ECO:0000259" key="8">
    <source>
        <dbReference type="PROSITE" id="PS50928"/>
    </source>
</evidence>
<accession>A0A848IHD0</accession>
<gene>
    <name evidence="9" type="ORF">HHL24_24455</name>
</gene>
<proteinExistence type="inferred from homology"/>
<dbReference type="Pfam" id="PF00528">
    <property type="entry name" value="BPD_transp_1"/>
    <property type="match status" value="1"/>
</dbReference>
<comment type="caution">
    <text evidence="9">The sequence shown here is derived from an EMBL/GenBank/DDBJ whole genome shotgun (WGS) entry which is preliminary data.</text>
</comment>
<dbReference type="GO" id="GO:0005886">
    <property type="term" value="C:plasma membrane"/>
    <property type="evidence" value="ECO:0007669"/>
    <property type="project" value="UniProtKB-SubCell"/>
</dbReference>
<evidence type="ECO:0000313" key="9">
    <source>
        <dbReference type="EMBL" id="NMM01081.1"/>
    </source>
</evidence>
<name>A0A848IHD0_9BURK</name>
<keyword evidence="10" id="KW-1185">Reference proteome</keyword>
<evidence type="ECO:0000256" key="3">
    <source>
        <dbReference type="ARBA" id="ARBA00022475"/>
    </source>
</evidence>
<dbReference type="InterPro" id="IPR000515">
    <property type="entry name" value="MetI-like"/>
</dbReference>
<feature type="transmembrane region" description="Helical" evidence="7">
    <location>
        <begin position="249"/>
        <end position="266"/>
    </location>
</feature>
<evidence type="ECO:0000256" key="7">
    <source>
        <dbReference type="RuleBase" id="RU363032"/>
    </source>
</evidence>
<evidence type="ECO:0000256" key="4">
    <source>
        <dbReference type="ARBA" id="ARBA00022692"/>
    </source>
</evidence>
<feature type="transmembrane region" description="Helical" evidence="7">
    <location>
        <begin position="97"/>
        <end position="117"/>
    </location>
</feature>
<dbReference type="PANTHER" id="PTHR30151:SF38">
    <property type="entry name" value="ALIPHATIC SULFONATES TRANSPORT PERMEASE PROTEIN SSUC-RELATED"/>
    <property type="match status" value="1"/>
</dbReference>
<keyword evidence="4 7" id="KW-0812">Transmembrane</keyword>
<dbReference type="AlphaFoldDB" id="A0A848IHD0"/>
<feature type="transmembrane region" description="Helical" evidence="7">
    <location>
        <begin position="196"/>
        <end position="215"/>
    </location>
</feature>
<sequence>MSETTFPVERDRLGPAAVAPEVPEAPLHRNPRLRALGWRLAPWVLPAVLLFFWTVGCERGWIAPQILPPPERVFDTFVELAKSGDLASNTLISLQRVLFGFGAGTLLGFVLGAALGLSRTFEAYVLPSFNALVQIPVLGWLPFLLLLVGVGEPLKYILIAHAALVPVTLSTLQGFRQTPASLNEVARVFEYNGWQRIFYLVLPAAVPTLATGVRLAFTKAWLALVVVELVASSEGLGYLIVYGRQLFQLDLVMASVVVVGAIGYVVNRSLDALEARLRRGQPSAFRG</sequence>
<reference evidence="9 10" key="1">
    <citation type="submission" date="2020-04" db="EMBL/GenBank/DDBJ databases">
        <title>Paraburkholderia sp. RP-4-7 isolated from soil.</title>
        <authorList>
            <person name="Dahal R.H."/>
        </authorList>
    </citation>
    <scope>NUCLEOTIDE SEQUENCE [LARGE SCALE GENOMIC DNA]</scope>
    <source>
        <strain evidence="9 10">RP-4-7</strain>
    </source>
</reference>
<evidence type="ECO:0000256" key="6">
    <source>
        <dbReference type="ARBA" id="ARBA00023136"/>
    </source>
</evidence>
<evidence type="ECO:0000256" key="2">
    <source>
        <dbReference type="ARBA" id="ARBA00022448"/>
    </source>
</evidence>
<protein>
    <submittedName>
        <fullName evidence="9">ABC transporter permease</fullName>
    </submittedName>
</protein>